<accession>A0A9N8UYS5</accession>
<keyword evidence="8 11" id="KW-1133">Transmembrane helix</keyword>
<feature type="transmembrane region" description="Helical" evidence="11">
    <location>
        <begin position="190"/>
        <end position="212"/>
    </location>
</feature>
<dbReference type="GO" id="GO:0005789">
    <property type="term" value="C:endoplasmic reticulum membrane"/>
    <property type="evidence" value="ECO:0007669"/>
    <property type="project" value="UniProtKB-SubCell"/>
</dbReference>
<evidence type="ECO:0000256" key="1">
    <source>
        <dbReference type="ARBA" id="ARBA00004477"/>
    </source>
</evidence>
<evidence type="ECO:0000256" key="6">
    <source>
        <dbReference type="ARBA" id="ARBA00022692"/>
    </source>
</evidence>
<evidence type="ECO:0000256" key="4">
    <source>
        <dbReference type="ARBA" id="ARBA00022676"/>
    </source>
</evidence>
<keyword evidence="4 11" id="KW-0328">Glycosyltransferase</keyword>
<dbReference type="Pfam" id="PF03901">
    <property type="entry name" value="Glyco_transf_22"/>
    <property type="match status" value="2"/>
</dbReference>
<dbReference type="EC" id="2.4.1.-" evidence="11"/>
<feature type="transmembrane region" description="Helical" evidence="11">
    <location>
        <begin position="140"/>
        <end position="169"/>
    </location>
</feature>
<evidence type="ECO:0000256" key="7">
    <source>
        <dbReference type="ARBA" id="ARBA00022824"/>
    </source>
</evidence>
<reference evidence="12" key="1">
    <citation type="submission" date="2021-06" db="EMBL/GenBank/DDBJ databases">
        <authorList>
            <person name="Kallberg Y."/>
            <person name="Tangrot J."/>
            <person name="Rosling A."/>
        </authorList>
    </citation>
    <scope>NUCLEOTIDE SEQUENCE</scope>
    <source>
        <strain evidence="12">AZ414A</strain>
    </source>
</reference>
<evidence type="ECO:0000256" key="5">
    <source>
        <dbReference type="ARBA" id="ARBA00022679"/>
    </source>
</evidence>
<dbReference type="Proteomes" id="UP000789706">
    <property type="component" value="Unassembled WGS sequence"/>
</dbReference>
<dbReference type="PANTHER" id="PTHR22760">
    <property type="entry name" value="GLYCOSYLTRANSFERASE"/>
    <property type="match status" value="1"/>
</dbReference>
<evidence type="ECO:0000256" key="11">
    <source>
        <dbReference type="RuleBase" id="RU363075"/>
    </source>
</evidence>
<dbReference type="AlphaFoldDB" id="A0A9N8UYS5"/>
<evidence type="ECO:0000256" key="10">
    <source>
        <dbReference type="ARBA" id="ARBA00038466"/>
    </source>
</evidence>
<comment type="subcellular location">
    <subcellularLocation>
        <location evidence="1 11">Endoplasmic reticulum membrane</location>
        <topology evidence="1 11">Multi-pass membrane protein</topology>
    </subcellularLocation>
</comment>
<keyword evidence="3" id="KW-0337">GPI-anchor biosynthesis</keyword>
<protein>
    <recommendedName>
        <fullName evidence="11">Mannosyltransferase</fullName>
        <ecNumber evidence="11">2.4.1.-</ecNumber>
    </recommendedName>
</protein>
<sequence>MLPGYIHPDEFFQSPEIMGESVLGFEVFKPWEFEQSPQCRSIVIPNLYSCVKFESLIYLDYVSYTIADSYYPRNTLKSLLVFASSYTLLIYHTRSFSNTVESILLALCFIIYIKGTIPYIPLKRKLGEPSVREEFLSNYAFLLGFLLALGCFTRITFILYAFPIGLAFLHHIFISTRVQQRNWTDKILEMMPACLGFVLTTILCVLADSLYFGSLIITFDNNALIKEHIFILLNNPMRILEIAYNINSDNLAEHGIHPRYLHILNFVLLFGPLVLLTMKDLNASFTYMRFKAKSKYKTVIIYSGLCGLLLLSIIPHQEPRFLLPLFVPVIIVPSDRLQKIPRLFWVAWAIFNLICAVFYGGLHQAGIIPIIQKLQYQSLGFKNCEISEEYVQCNFGKRFVRPVRNWSETFITNVIFYKTYMPPRHLFGYPKTWRNTNIQLNIYDLAGKSIQNLEELLLQQVAPKRNLIEPYNSGHIIFQQRLSNNITLRQYERTLLVTPSTTDLSSLFNENYSSESDEKTEFSKSNKFGLALIDQQWPHLNLDQIDRVFSNGMFLNVYAFTKE</sequence>
<comment type="caution">
    <text evidence="12">The sequence shown here is derived from an EMBL/GenBank/DDBJ whole genome shotgun (WGS) entry which is preliminary data.</text>
</comment>
<name>A0A9N8UYS5_9GLOM</name>
<proteinExistence type="inferred from homology"/>
<evidence type="ECO:0000313" key="12">
    <source>
        <dbReference type="EMBL" id="CAG8433436.1"/>
    </source>
</evidence>
<feature type="transmembrane region" description="Helical" evidence="11">
    <location>
        <begin position="260"/>
        <end position="278"/>
    </location>
</feature>
<feature type="transmembrane region" description="Helical" evidence="11">
    <location>
        <begin position="299"/>
        <end position="316"/>
    </location>
</feature>
<organism evidence="12 13">
    <name type="scientific">Diversispora eburnea</name>
    <dbReference type="NCBI Taxonomy" id="1213867"/>
    <lineage>
        <taxon>Eukaryota</taxon>
        <taxon>Fungi</taxon>
        <taxon>Fungi incertae sedis</taxon>
        <taxon>Mucoromycota</taxon>
        <taxon>Glomeromycotina</taxon>
        <taxon>Glomeromycetes</taxon>
        <taxon>Diversisporales</taxon>
        <taxon>Diversisporaceae</taxon>
        <taxon>Diversispora</taxon>
    </lineage>
</organism>
<evidence type="ECO:0000256" key="3">
    <source>
        <dbReference type="ARBA" id="ARBA00022502"/>
    </source>
</evidence>
<evidence type="ECO:0000256" key="8">
    <source>
        <dbReference type="ARBA" id="ARBA00022989"/>
    </source>
</evidence>
<evidence type="ECO:0000256" key="2">
    <source>
        <dbReference type="ARBA" id="ARBA00004687"/>
    </source>
</evidence>
<keyword evidence="7 11" id="KW-0256">Endoplasmic reticulum</keyword>
<evidence type="ECO:0000313" key="13">
    <source>
        <dbReference type="Proteomes" id="UP000789706"/>
    </source>
</evidence>
<gene>
    <name evidence="12" type="ORF">DEBURN_LOCUS457</name>
</gene>
<dbReference type="GO" id="GO:0000026">
    <property type="term" value="F:alpha-1,2-mannosyltransferase activity"/>
    <property type="evidence" value="ECO:0007669"/>
    <property type="project" value="TreeGrafter"/>
</dbReference>
<keyword evidence="5" id="KW-0808">Transferase</keyword>
<dbReference type="EMBL" id="CAJVPK010000015">
    <property type="protein sequence ID" value="CAG8433436.1"/>
    <property type="molecule type" value="Genomic_DNA"/>
</dbReference>
<keyword evidence="6 11" id="KW-0812">Transmembrane</keyword>
<comment type="pathway">
    <text evidence="2">Glycolipid biosynthesis; glycosylphosphatidylinositol-anchor biosynthesis.</text>
</comment>
<dbReference type="PANTHER" id="PTHR22760:SF3">
    <property type="entry name" value="GPI MANNOSYLTRANSFERASE 4"/>
    <property type="match status" value="1"/>
</dbReference>
<feature type="transmembrane region" description="Helical" evidence="11">
    <location>
        <begin position="343"/>
        <end position="362"/>
    </location>
</feature>
<dbReference type="InterPro" id="IPR005599">
    <property type="entry name" value="GPI_mannosylTrfase"/>
</dbReference>
<keyword evidence="13" id="KW-1185">Reference proteome</keyword>
<dbReference type="OrthoDB" id="10066429at2759"/>
<evidence type="ECO:0000256" key="9">
    <source>
        <dbReference type="ARBA" id="ARBA00023136"/>
    </source>
</evidence>
<dbReference type="GO" id="GO:0006506">
    <property type="term" value="P:GPI anchor biosynthetic process"/>
    <property type="evidence" value="ECO:0007669"/>
    <property type="project" value="UniProtKB-KW"/>
</dbReference>
<feature type="transmembrane region" description="Helical" evidence="11">
    <location>
        <begin position="103"/>
        <end position="120"/>
    </location>
</feature>
<comment type="similarity">
    <text evidence="10">Belongs to the glycosyltransferase 22 family. PIGZ subfamily.</text>
</comment>
<keyword evidence="9 11" id="KW-0472">Membrane</keyword>